<protein>
    <submittedName>
        <fullName evidence="1">Uncharacterized protein</fullName>
    </submittedName>
</protein>
<proteinExistence type="predicted"/>
<reference evidence="1" key="1">
    <citation type="submission" date="2016-10" db="EMBL/GenBank/DDBJ databases">
        <authorList>
            <person name="de Groot N.N."/>
        </authorList>
    </citation>
    <scope>NUCLEOTIDE SEQUENCE</scope>
</reference>
<organism evidence="1">
    <name type="scientific">hydrothermal vent metagenome</name>
    <dbReference type="NCBI Taxonomy" id="652676"/>
    <lineage>
        <taxon>unclassified sequences</taxon>
        <taxon>metagenomes</taxon>
        <taxon>ecological metagenomes</taxon>
    </lineage>
</organism>
<dbReference type="EMBL" id="FPHW01000147">
    <property type="protein sequence ID" value="SFV84600.1"/>
    <property type="molecule type" value="Genomic_DNA"/>
</dbReference>
<dbReference type="AlphaFoldDB" id="A0A1W1DS89"/>
<accession>A0A1W1DS89</accession>
<evidence type="ECO:0000313" key="1">
    <source>
        <dbReference type="EMBL" id="SFV84600.1"/>
    </source>
</evidence>
<name>A0A1W1DS89_9ZZZZ</name>
<sequence>MKFKSIAVAVAATMSTAGTSMAAQSWAKDYAQSVHTQAKIGTQITQPWHKGYQQEIQPWSKLSSRGFKGMARMYNHGIKRV</sequence>
<gene>
    <name evidence="1" type="ORF">MNB_SUP05-7-917</name>
</gene>